<evidence type="ECO:0000313" key="6">
    <source>
        <dbReference type="EMBL" id="MFD0788901.1"/>
    </source>
</evidence>
<feature type="domain" description="FtsK" evidence="5">
    <location>
        <begin position="364"/>
        <end position="547"/>
    </location>
</feature>
<dbReference type="Pfam" id="PF01580">
    <property type="entry name" value="FtsK_SpoIIIE"/>
    <property type="match status" value="1"/>
</dbReference>
<evidence type="ECO:0000313" key="7">
    <source>
        <dbReference type="Proteomes" id="UP001597055"/>
    </source>
</evidence>
<dbReference type="CDD" id="cd01127">
    <property type="entry name" value="TrwB_TraG_TraD_VirD4"/>
    <property type="match status" value="1"/>
</dbReference>
<keyword evidence="2 3" id="KW-0067">ATP-binding</keyword>
<feature type="transmembrane region" description="Helical" evidence="4">
    <location>
        <begin position="43"/>
        <end position="62"/>
    </location>
</feature>
<keyword evidence="1 3" id="KW-0547">Nucleotide-binding</keyword>
<dbReference type="InterPro" id="IPR050206">
    <property type="entry name" value="FtsK/SpoIIIE/SftA"/>
</dbReference>
<dbReference type="InterPro" id="IPR003593">
    <property type="entry name" value="AAA+_ATPase"/>
</dbReference>
<keyword evidence="4" id="KW-0812">Transmembrane</keyword>
<gene>
    <name evidence="6" type="ORF">ACFQ0P_00710</name>
</gene>
<dbReference type="InterPro" id="IPR027417">
    <property type="entry name" value="P-loop_NTPase"/>
</dbReference>
<evidence type="ECO:0000259" key="5">
    <source>
        <dbReference type="PROSITE" id="PS50901"/>
    </source>
</evidence>
<dbReference type="InterPro" id="IPR002543">
    <property type="entry name" value="FtsK_dom"/>
</dbReference>
<dbReference type="PANTHER" id="PTHR22683:SF1">
    <property type="entry name" value="TYPE VII SECRETION SYSTEM PROTEIN ESSC"/>
    <property type="match status" value="1"/>
</dbReference>
<dbReference type="SUPFAM" id="SSF52540">
    <property type="entry name" value="P-loop containing nucleoside triphosphate hydrolases"/>
    <property type="match status" value="2"/>
</dbReference>
<dbReference type="PROSITE" id="PS50901">
    <property type="entry name" value="FTSK"/>
    <property type="match status" value="1"/>
</dbReference>
<evidence type="ECO:0000256" key="1">
    <source>
        <dbReference type="ARBA" id="ARBA00022741"/>
    </source>
</evidence>
<name>A0ABW3AE88_9MICO</name>
<feature type="binding site" evidence="3">
    <location>
        <begin position="382"/>
        <end position="389"/>
    </location>
    <ligand>
        <name>ATP</name>
        <dbReference type="ChEBI" id="CHEBI:30616"/>
    </ligand>
</feature>
<reference evidence="7" key="1">
    <citation type="journal article" date="2019" name="Int. J. Syst. Evol. Microbiol.">
        <title>The Global Catalogue of Microorganisms (GCM) 10K type strain sequencing project: providing services to taxonomists for standard genome sequencing and annotation.</title>
        <authorList>
            <consortium name="The Broad Institute Genomics Platform"/>
            <consortium name="The Broad Institute Genome Sequencing Center for Infectious Disease"/>
            <person name="Wu L."/>
            <person name="Ma J."/>
        </authorList>
    </citation>
    <scope>NUCLEOTIDE SEQUENCE [LARGE SCALE GENOMIC DNA]</scope>
    <source>
        <strain evidence="7">CCUG 54523</strain>
    </source>
</reference>
<keyword evidence="4" id="KW-0472">Membrane</keyword>
<dbReference type="EMBL" id="JBHTII010000001">
    <property type="protein sequence ID" value="MFD0788901.1"/>
    <property type="molecule type" value="Genomic_DNA"/>
</dbReference>
<organism evidence="6 7">
    <name type="scientific">Microbacterium insulae</name>
    <dbReference type="NCBI Taxonomy" id="483014"/>
    <lineage>
        <taxon>Bacteria</taxon>
        <taxon>Bacillati</taxon>
        <taxon>Actinomycetota</taxon>
        <taxon>Actinomycetes</taxon>
        <taxon>Micrococcales</taxon>
        <taxon>Microbacteriaceae</taxon>
        <taxon>Microbacterium</taxon>
    </lineage>
</organism>
<evidence type="ECO:0000256" key="3">
    <source>
        <dbReference type="PROSITE-ProRule" id="PRU00289"/>
    </source>
</evidence>
<dbReference type="Gene3D" id="3.40.50.300">
    <property type="entry name" value="P-loop containing nucleotide triphosphate hydrolases"/>
    <property type="match status" value="2"/>
</dbReference>
<comment type="caution">
    <text evidence="6">The sequence shown here is derived from an EMBL/GenBank/DDBJ whole genome shotgun (WGS) entry which is preliminary data.</text>
</comment>
<keyword evidence="4" id="KW-1133">Transmembrane helix</keyword>
<evidence type="ECO:0000256" key="2">
    <source>
        <dbReference type="ARBA" id="ARBA00022840"/>
    </source>
</evidence>
<dbReference type="PANTHER" id="PTHR22683">
    <property type="entry name" value="SPORULATION PROTEIN RELATED"/>
    <property type="match status" value="1"/>
</dbReference>
<proteinExistence type="predicted"/>
<dbReference type="SMART" id="SM00382">
    <property type="entry name" value="AAA"/>
    <property type="match status" value="2"/>
</dbReference>
<sequence>MRFPPAPAVARSTSSGPLAALSDDSVDPLSLPAAFSPPARPPFPLVAAIVPVVGAVGLWLVTGSILSLWLAALGPLIAAATVADAARTTRRDRRRHEADSARARVDVARAVDVKHEAERRRAWARHPDVAGYVARDDEVWRRAPERADVLVAGEGEVASALRVTGGEGDADAAALRARANRLSGAPVVVPARGGIAVVGAPVVAAAVQRALALQLCHALAPGELALTGSFDGDREWMRMLPHRSTPGTRRLAVVAAGESVPHEADIAIAHRVPGEPLPPGLSAVLHVSAPGAARLEHAGEAADVRVEALARDQAEVLAESLARRGERTLGIAAGEGGPLRLAELIDQGPEEVGTLAAVIGADAASPVVLDLVDDGPHAVVAGVTGSGKSELLLTWVLALCRTRTPREVVFLLADFKGGTAFDPLREVPHVTGVITDLDGSGARRAIESLRAEIRWREAAIAGAGARDIRDPRVDLPRLVVVVDEFAALLGDQPELHAVFADVAARGRALGIHLILGTQRAAGVIRDNLLANCPLRVSLRVTDSADSRALIGTDDAALLPGGPEGRGRALVRRAGDARARSVRVALSDASDVDAASGSYAGPEPRRPWLPELPAQITLAELGARPTDRGIALALADEPERQRQRTVVIELTDRALLVLGGPGSGASNTLRVLAAQAPGEARRIPSDPEGAWDAVAALAAEPPHPGDVVCIDDLDAVVSGFPPDHAQIVVERLEALLREAGGGGFLVAAAVRRLTGPIARLADLFSRRLILGFPTRGDHIAAGGDPARFRGGSAPGRGDLDGVEVQVALAPASAPLESPPPTAWHPSAPISGFVSRRSPAARAALGEWSARGVRVVDVDAYVAEPSVTADGPVIIAGEPDDWQRHWRLLAEVRGDHDLVVDSACAPELRLLTGIRGVPPYCEPGRGRAWLVAAGADPVRIVLPPAHIRPNRRPRDLDPLPTTP</sequence>
<dbReference type="RefSeq" id="WP_204979829.1">
    <property type="nucleotide sequence ID" value="NZ_JBHTII010000001.1"/>
</dbReference>
<accession>A0ABW3AE88</accession>
<evidence type="ECO:0000256" key="4">
    <source>
        <dbReference type="SAM" id="Phobius"/>
    </source>
</evidence>
<keyword evidence="7" id="KW-1185">Reference proteome</keyword>
<protein>
    <submittedName>
        <fullName evidence="6">FtsK/SpoIIIE domain-containing protein</fullName>
    </submittedName>
</protein>
<dbReference type="Proteomes" id="UP001597055">
    <property type="component" value="Unassembled WGS sequence"/>
</dbReference>
<feature type="transmembrane region" description="Helical" evidence="4">
    <location>
        <begin position="68"/>
        <end position="86"/>
    </location>
</feature>